<feature type="transmembrane region" description="Helical" evidence="1">
    <location>
        <begin position="51"/>
        <end position="71"/>
    </location>
</feature>
<evidence type="ECO:0000259" key="3">
    <source>
        <dbReference type="Pfam" id="PF13240"/>
    </source>
</evidence>
<dbReference type="KEGG" id="mfk:E2N92_05735"/>
<dbReference type="Pfam" id="PF01841">
    <property type="entry name" value="Transglut_core"/>
    <property type="match status" value="1"/>
</dbReference>
<evidence type="ECO:0000256" key="1">
    <source>
        <dbReference type="SAM" id="Phobius"/>
    </source>
</evidence>
<keyword evidence="1" id="KW-1133">Transmembrane helix</keyword>
<reference evidence="4" key="2">
    <citation type="submission" date="2019-03" db="EMBL/GenBank/DDBJ databases">
        <authorList>
            <person name="Chen S.-C."/>
            <person name="Wu S.-Y."/>
            <person name="Lai M.-C."/>
        </authorList>
    </citation>
    <scope>NUCLEOTIDE SEQUENCE</scope>
    <source>
        <strain evidence="4">ML15</strain>
    </source>
</reference>
<organism evidence="4 5">
    <name type="scientific">Methanofollis formosanus</name>
    <dbReference type="NCBI Taxonomy" id="299308"/>
    <lineage>
        <taxon>Archaea</taxon>
        <taxon>Methanobacteriati</taxon>
        <taxon>Methanobacteriota</taxon>
        <taxon>Stenosarchaea group</taxon>
        <taxon>Methanomicrobia</taxon>
        <taxon>Methanomicrobiales</taxon>
        <taxon>Methanomicrobiaceae</taxon>
        <taxon>Methanofollis</taxon>
    </lineage>
</organism>
<evidence type="ECO:0000313" key="5">
    <source>
        <dbReference type="Proteomes" id="UP000826709"/>
    </source>
</evidence>
<name>A0A8G1EGA9_9EURY</name>
<dbReference type="OrthoDB" id="135105at2157"/>
<accession>A0A8G1EGA9</accession>
<reference evidence="4" key="1">
    <citation type="journal article" date="2005" name="Int. J. Syst. Evol. Microbiol.">
        <title>Methanofollis formosanus sp. nov., isolated from a fish pond.</title>
        <authorList>
            <person name="Wu S.Y."/>
            <person name="Chen S.C."/>
            <person name="Lai M.C."/>
        </authorList>
    </citation>
    <scope>NUCLEOTIDE SEQUENCE</scope>
    <source>
        <strain evidence="4">ML15</strain>
    </source>
</reference>
<dbReference type="EMBL" id="CP037968">
    <property type="protein sequence ID" value="QYZ78961.1"/>
    <property type="molecule type" value="Genomic_DNA"/>
</dbReference>
<dbReference type="RefSeq" id="WP_220682734.1">
    <property type="nucleotide sequence ID" value="NZ_CP037968.1"/>
</dbReference>
<evidence type="ECO:0000313" key="4">
    <source>
        <dbReference type="EMBL" id="QYZ78961.1"/>
    </source>
</evidence>
<dbReference type="Gene3D" id="3.10.620.30">
    <property type="match status" value="1"/>
</dbReference>
<feature type="domain" description="Transglutaminase-like" evidence="2">
    <location>
        <begin position="113"/>
        <end position="193"/>
    </location>
</feature>
<dbReference type="Proteomes" id="UP000826709">
    <property type="component" value="Chromosome"/>
</dbReference>
<evidence type="ECO:0000259" key="2">
    <source>
        <dbReference type="Pfam" id="PF01841"/>
    </source>
</evidence>
<proteinExistence type="predicted"/>
<dbReference type="InterPro" id="IPR026870">
    <property type="entry name" value="Zinc_ribbon_dom"/>
</dbReference>
<dbReference type="Pfam" id="PF13240">
    <property type="entry name" value="Zn_Ribbon_1"/>
    <property type="match status" value="1"/>
</dbReference>
<dbReference type="AlphaFoldDB" id="A0A8G1EGA9"/>
<dbReference type="InterPro" id="IPR002931">
    <property type="entry name" value="Transglutaminase-like"/>
</dbReference>
<keyword evidence="5" id="KW-1185">Reference proteome</keyword>
<feature type="domain" description="Zinc-ribbon" evidence="3">
    <location>
        <begin position="2"/>
        <end position="23"/>
    </location>
</feature>
<keyword evidence="1" id="KW-0812">Transmembrane</keyword>
<gene>
    <name evidence="4" type="ORF">E2N92_05735</name>
</gene>
<protein>
    <submittedName>
        <fullName evidence="4">Zinc-ribbon domain-containing protein</fullName>
    </submittedName>
</protein>
<dbReference type="InterPro" id="IPR038765">
    <property type="entry name" value="Papain-like_cys_pep_sf"/>
</dbReference>
<sequence>MYCRKCGAKIADDTRYCHRCGAAADPEEAREPTPAPTATPKKVHIFDRGTPLWACVGIVFCLVFAVFFVGGDEAWETEMGPAIRNATDYQEPATRDFALALVRAENAGEFNIAQVCDIWEEVYEEWTYVDDPRGTEYFSPASRTIEAGLKGDCDDFAVLLTALMAAIGGEARVVAAYDLSGNGHAFSEIYVGDDYEDLKGAAHYICDRYECTTIWYHCRESLIGTEYWINLDWQNDHPGGYFFPCDDAFAVYIDGTEEYLTGDGDPVRSIRCWTGG</sequence>
<dbReference type="SUPFAM" id="SSF54001">
    <property type="entry name" value="Cysteine proteinases"/>
    <property type="match status" value="1"/>
</dbReference>
<keyword evidence="1" id="KW-0472">Membrane</keyword>